<evidence type="ECO:0000313" key="2">
    <source>
        <dbReference type="EMBL" id="CAB4195410.1"/>
    </source>
</evidence>
<reference evidence="2" key="1">
    <citation type="submission" date="2020-05" db="EMBL/GenBank/DDBJ databases">
        <authorList>
            <person name="Chiriac C."/>
            <person name="Salcher M."/>
            <person name="Ghai R."/>
            <person name="Kavagutti S V."/>
        </authorList>
    </citation>
    <scope>NUCLEOTIDE SEQUENCE</scope>
</reference>
<dbReference type="EMBL" id="LR796812">
    <property type="protein sequence ID" value="CAB4167996.1"/>
    <property type="molecule type" value="Genomic_DNA"/>
</dbReference>
<protein>
    <submittedName>
        <fullName evidence="2">Uncharacterized protein</fullName>
    </submittedName>
</protein>
<evidence type="ECO:0000313" key="1">
    <source>
        <dbReference type="EMBL" id="CAB4167996.1"/>
    </source>
</evidence>
<gene>
    <name evidence="2" type="ORF">UFOVP1293_33</name>
    <name evidence="3" type="ORF">UFOVP1644_51</name>
    <name evidence="1" type="ORF">UFOVP860_78</name>
</gene>
<dbReference type="EMBL" id="LR797513">
    <property type="protein sequence ID" value="CAB4222510.1"/>
    <property type="molecule type" value="Genomic_DNA"/>
</dbReference>
<dbReference type="EMBL" id="LR797244">
    <property type="protein sequence ID" value="CAB4195410.1"/>
    <property type="molecule type" value="Genomic_DNA"/>
</dbReference>
<sequence>MTDPNSVITLPADPRDRCPKCAGGDVARADVGEFMRQAGHSYGPELCACRTCGCLWEPVHHELLVDPADPLAPFSERCASCAFRPGSTEQQRPEAWQEICGTVERAGGFYCHKGVPIEAGAGNGYAYPTKADGTLDRGRMRLCRGYLEALASRIHAEARR</sequence>
<accession>A0A6J5RD42</accession>
<name>A0A6J5RD42_9CAUD</name>
<evidence type="ECO:0000313" key="3">
    <source>
        <dbReference type="EMBL" id="CAB4222510.1"/>
    </source>
</evidence>
<proteinExistence type="predicted"/>
<organism evidence="2">
    <name type="scientific">uncultured Caudovirales phage</name>
    <dbReference type="NCBI Taxonomy" id="2100421"/>
    <lineage>
        <taxon>Viruses</taxon>
        <taxon>Duplodnaviria</taxon>
        <taxon>Heunggongvirae</taxon>
        <taxon>Uroviricota</taxon>
        <taxon>Caudoviricetes</taxon>
        <taxon>Peduoviridae</taxon>
        <taxon>Maltschvirus</taxon>
        <taxon>Maltschvirus maltsch</taxon>
    </lineage>
</organism>